<dbReference type="InterPro" id="IPR032675">
    <property type="entry name" value="LRR_dom_sf"/>
</dbReference>
<feature type="compositionally biased region" description="Low complexity" evidence="4">
    <location>
        <begin position="1469"/>
        <end position="1486"/>
    </location>
</feature>
<dbReference type="Pfam" id="PF13855">
    <property type="entry name" value="LRR_8"/>
    <property type="match status" value="1"/>
</dbReference>
<dbReference type="InterPro" id="IPR003591">
    <property type="entry name" value="Leu-rich_rpt_typical-subtyp"/>
</dbReference>
<dbReference type="Pfam" id="PF00560">
    <property type="entry name" value="LRR_1"/>
    <property type="match status" value="1"/>
</dbReference>
<dbReference type="STRING" id="94237.ENSMMOP00000022070"/>
<reference evidence="6" key="1">
    <citation type="submission" date="2025-08" db="UniProtKB">
        <authorList>
            <consortium name="Ensembl"/>
        </authorList>
    </citation>
    <scope>IDENTIFICATION</scope>
</reference>
<dbReference type="SUPFAM" id="SSF52058">
    <property type="entry name" value="L domain-like"/>
    <property type="match status" value="2"/>
</dbReference>
<dbReference type="PROSITE" id="PS51746">
    <property type="entry name" value="PPM_2"/>
    <property type="match status" value="1"/>
</dbReference>
<dbReference type="Ensembl" id="ENSMMOT00000022435.1">
    <property type="protein sequence ID" value="ENSMMOP00000022070.1"/>
    <property type="gene ID" value="ENSMMOG00000016760.1"/>
</dbReference>
<dbReference type="GO" id="GO:0046872">
    <property type="term" value="F:metal ion binding"/>
    <property type="evidence" value="ECO:0007669"/>
    <property type="project" value="UniProtKB-KW"/>
</dbReference>
<feature type="compositionally biased region" description="Low complexity" evidence="4">
    <location>
        <begin position="1685"/>
        <end position="1698"/>
    </location>
</feature>
<reference evidence="6" key="2">
    <citation type="submission" date="2025-09" db="UniProtKB">
        <authorList>
            <consortium name="Ensembl"/>
        </authorList>
    </citation>
    <scope>IDENTIFICATION</scope>
</reference>
<dbReference type="InterPro" id="IPR036457">
    <property type="entry name" value="PPM-type-like_dom_sf"/>
</dbReference>
<dbReference type="PROSITE" id="PS51450">
    <property type="entry name" value="LRR"/>
    <property type="match status" value="1"/>
</dbReference>
<evidence type="ECO:0000256" key="1">
    <source>
        <dbReference type="ARBA" id="ARBA00022614"/>
    </source>
</evidence>
<evidence type="ECO:0000313" key="6">
    <source>
        <dbReference type="Ensembl" id="ENSMMOP00000022070.1"/>
    </source>
</evidence>
<dbReference type="PANTHER" id="PTHR24366">
    <property type="entry name" value="IG(IMMUNOGLOBULIN) AND LRR(LEUCINE RICH REPEAT) DOMAINS"/>
    <property type="match status" value="1"/>
</dbReference>
<organism evidence="6 7">
    <name type="scientific">Mola mola</name>
    <name type="common">Ocean sunfish</name>
    <name type="synonym">Tetraodon mola</name>
    <dbReference type="NCBI Taxonomy" id="94237"/>
    <lineage>
        <taxon>Eukaryota</taxon>
        <taxon>Metazoa</taxon>
        <taxon>Chordata</taxon>
        <taxon>Craniata</taxon>
        <taxon>Vertebrata</taxon>
        <taxon>Euteleostomi</taxon>
        <taxon>Actinopterygii</taxon>
        <taxon>Neopterygii</taxon>
        <taxon>Teleostei</taxon>
        <taxon>Neoteleostei</taxon>
        <taxon>Acanthomorphata</taxon>
        <taxon>Eupercaria</taxon>
        <taxon>Tetraodontiformes</taxon>
        <taxon>Molidae</taxon>
        <taxon>Mola</taxon>
    </lineage>
</organism>
<keyword evidence="7" id="KW-1185">Reference proteome</keyword>
<feature type="region of interest" description="Disordered" evidence="4">
    <location>
        <begin position="431"/>
        <end position="458"/>
    </location>
</feature>
<dbReference type="Pfam" id="PF23010">
    <property type="entry name" value="RA_3"/>
    <property type="match status" value="1"/>
</dbReference>
<dbReference type="SUPFAM" id="SSF81606">
    <property type="entry name" value="PP2C-like"/>
    <property type="match status" value="1"/>
</dbReference>
<dbReference type="SMART" id="SM00364">
    <property type="entry name" value="LRR_BAC"/>
    <property type="match status" value="9"/>
</dbReference>
<feature type="region of interest" description="Disordered" evidence="4">
    <location>
        <begin position="1685"/>
        <end position="1704"/>
    </location>
</feature>
<feature type="compositionally biased region" description="Polar residues" evidence="4">
    <location>
        <begin position="432"/>
        <end position="446"/>
    </location>
</feature>
<protein>
    <recommendedName>
        <fullName evidence="5">PPM-type phosphatase domain-containing protein</fullName>
    </recommendedName>
</protein>
<evidence type="ECO:0000256" key="2">
    <source>
        <dbReference type="ARBA" id="ARBA00022723"/>
    </source>
</evidence>
<dbReference type="SUPFAM" id="SSF50729">
    <property type="entry name" value="PH domain-like"/>
    <property type="match status" value="1"/>
</dbReference>
<dbReference type="SMART" id="SM00369">
    <property type="entry name" value="LRR_TYP"/>
    <property type="match status" value="11"/>
</dbReference>
<dbReference type="InterPro" id="IPR001611">
    <property type="entry name" value="Leu-rich_rpt"/>
</dbReference>
<evidence type="ECO:0000313" key="7">
    <source>
        <dbReference type="Proteomes" id="UP000261620"/>
    </source>
</evidence>
<dbReference type="Proteomes" id="UP000261620">
    <property type="component" value="Unplaced"/>
</dbReference>
<dbReference type="Gene3D" id="3.80.10.10">
    <property type="entry name" value="Ribonuclease Inhibitor"/>
    <property type="match status" value="4"/>
</dbReference>
<dbReference type="SMART" id="SM00332">
    <property type="entry name" value="PP2Cc"/>
    <property type="match status" value="1"/>
</dbReference>
<dbReference type="FunFam" id="3.80.10.10:FF:000027">
    <property type="entry name" value="PH domain and leucine rich repeat protein phosphatase 2"/>
    <property type="match status" value="1"/>
</dbReference>
<evidence type="ECO:0000256" key="4">
    <source>
        <dbReference type="SAM" id="MobiDB-lite"/>
    </source>
</evidence>
<evidence type="ECO:0000256" key="3">
    <source>
        <dbReference type="ARBA" id="ARBA00022737"/>
    </source>
</evidence>
<name>A0A3Q3X231_MOLML</name>
<feature type="region of interest" description="Disordered" evidence="4">
    <location>
        <begin position="334"/>
        <end position="401"/>
    </location>
</feature>
<feature type="compositionally biased region" description="Low complexity" evidence="4">
    <location>
        <begin position="149"/>
        <end position="158"/>
    </location>
</feature>
<feature type="region of interest" description="Disordered" evidence="4">
    <location>
        <begin position="1585"/>
        <end position="1612"/>
    </location>
</feature>
<proteinExistence type="predicted"/>
<feature type="compositionally biased region" description="Basic residues" evidence="4">
    <location>
        <begin position="121"/>
        <end position="130"/>
    </location>
</feature>
<keyword evidence="3" id="KW-0677">Repeat</keyword>
<dbReference type="Gene3D" id="3.60.40.10">
    <property type="entry name" value="PPM-type phosphatase domain"/>
    <property type="match status" value="1"/>
</dbReference>
<dbReference type="InterPro" id="IPR001932">
    <property type="entry name" value="PPM-type_phosphatase-like_dom"/>
</dbReference>
<accession>A0A3Q3X231</accession>
<feature type="compositionally biased region" description="Polar residues" evidence="4">
    <location>
        <begin position="138"/>
        <end position="148"/>
    </location>
</feature>
<feature type="region of interest" description="Disordered" evidence="4">
    <location>
        <begin position="1"/>
        <end position="54"/>
    </location>
</feature>
<evidence type="ECO:0000259" key="5">
    <source>
        <dbReference type="PROSITE" id="PS51746"/>
    </source>
</evidence>
<keyword evidence="2" id="KW-0479">Metal-binding</keyword>
<feature type="region of interest" description="Disordered" evidence="4">
    <location>
        <begin position="1441"/>
        <end position="1511"/>
    </location>
</feature>
<dbReference type="CDD" id="cd00143">
    <property type="entry name" value="PP2Cc"/>
    <property type="match status" value="1"/>
</dbReference>
<feature type="region of interest" description="Disordered" evidence="4">
    <location>
        <begin position="116"/>
        <end position="158"/>
    </location>
</feature>
<feature type="compositionally biased region" description="Pro residues" evidence="4">
    <location>
        <begin position="1591"/>
        <end position="1606"/>
    </location>
</feature>
<dbReference type="Pfam" id="PF00481">
    <property type="entry name" value="PP2C"/>
    <property type="match status" value="1"/>
</dbReference>
<keyword evidence="1" id="KW-0433">Leucine-rich repeat</keyword>
<sequence length="1711" mass="186007">MESVKGDEPGVLSTLLTPQGVLDSGSESYSVKPSGLTGLSAGKRPSIGEDDSGGAEAKLVGKGLGATSLLQIAIRNGIYQNQVANATGGAGKHMNMAAMKTANIYNLTSASSTASVNSMLSRRRQRHKRNLSLGAPPTSGSPGVSSAETASFAPSASPLSTLSLDRRTFHRQKQSKQLQATDKTWVRSDLRRGCIYVHDWLTPSYPRPVLCTVDTAAKEVASKLEGSKAGAVLRINCKTTTLVDLSHSCQDSNGQSDESESLSDSAEMKKLIAEENEHIKPFYPDTKLAPNLFDDQTASNSSSEVCLNDIGVDLSLSASDCCGVYSGSDMESSTCEDFSPGGPRSIEFQDSLSDGLGLGTDSSVVSPNCDSATEGPDPFESSSDEVDLTSSPVHSTGMSATEQLAPDHCDAEAGAGDNMCTPKLITPPFKCSRSSQSRPLTSQASAQPELETPGGSRGWLEPIITCPTPALFIQLHGGAVRRLGDDERPLQILNEYLSNLGFEDPWRVQAEGMNPEIGCLIRFYFGKPRSVGGSERMQLSGLFNVRKGKLALPVNRWSKRQVTLSGTCLIISSVKHAHTGKMHILPLIGGKVEEVRRHSHCLAFSSAGPQSQTYYVSYDSYTEHLRWQRTASKIASQRVNSVDLSCCSLEELPAQLFYSHDLTHLNLKNNFISLHKGVPALKRFCKLRSLSLSNNALSEFPLALCDISSLTELNLSGNRLLFLPADVGTMHNLQTLLLDGNFLSTLPPGLGSLERLTYLGLSFNCFSCVPPVLEKLRGMERLCLAGNKLSVLDVAGLQWLPAHYIDLRLNRLHKVTMGDSEQLVHIVQLDLRDTGLQELDIRPLCRLELLRCDRNSISVLRVSGYALKSLHATHNELKLLEVQPVPENLTVVDLSWNKLECVPEWMCDSLRLEVLDINHNSVPELPVQLMSSGSLRKLLAGWNKLCRLAERLERSQLEVLDLQHNHLMELPHNLFIKAQSLRYLNVSANKLESFPAASLSEDSFSSLEELYLTNNNLTDKCVPLLSGHSHLRVLHLAYNQLQTFTASKLAQLEQLEELDLSGNKLKAVPTTILSCQRMHTLSAHSNCISAFPEVLQLPEIKCVDLSCNELTEVTLPETPPPKLQELDLTGNPRLNLDHKSLELLNNIRCFRVDPSPSAPCVNERNGAPVVWSHGYTEASGVKNKLCVAALALDSFCGIREALYGVFDGDRNVEVPYLLQCTMGDVLAEEFHRSQRQEDYMTNTFLTMQRKLGTAGQRMGGSAALCHIRHDPVTPVEHRGCFTLKAANVGRCQAVLCRNGQAMQLSATHTVKEEPEYLRVRQHNAIVTEDSKVSGVTDSTRIMGYSFLCPSVTPQPHVSTVTLTPMDEFFVLGSRGLWDFLSPSEVVEAVRNVPDALAAAKKLVTLAQSYGCSDSLSAVVVQLSITEDCCCFCEPPPPPPSPGLGASTSTHPYPANGDSGIPLPTASSGTMSEVSSEFSTSEMSSEVGSTASSEEPLPQTEPLTSHLNLPGRAGVRRPTCGGGSFQRQFSGALSDNGVDSEDEEPIAGVFSNGSRVEVEADVHCLQRNDSFVPHTHAQPSTNVPHAVATLHEPPPLFSSPSPSPVTPSSPTLRREALSGSLGRRARANGSVACQGRNQDLIEEAADAPVKKQGGYFNAPAQPDPDDQLIIPPELEEEVRQIIQQQQQHEQIQTHNQQTHSYQTPADYFVTPL</sequence>
<feature type="domain" description="PPM-type phosphatase" evidence="5">
    <location>
        <begin position="1172"/>
        <end position="1422"/>
    </location>
</feature>
<feature type="compositionally biased region" description="Polar residues" evidence="4">
    <location>
        <begin position="388"/>
        <end position="401"/>
    </location>
</feature>
<feature type="compositionally biased region" description="Polar residues" evidence="4">
    <location>
        <begin position="360"/>
        <end position="371"/>
    </location>
</feature>
<dbReference type="InterPro" id="IPR055071">
    <property type="entry name" value="RA_PHLPP-like"/>
</dbReference>
<dbReference type="PANTHER" id="PTHR24366:SF96">
    <property type="entry name" value="LEUCINE RICH REPEAT CONTAINING 53"/>
    <property type="match status" value="1"/>
</dbReference>